<feature type="region of interest" description="Disordered" evidence="1">
    <location>
        <begin position="88"/>
        <end position="118"/>
    </location>
</feature>
<dbReference type="InterPro" id="IPR045582">
    <property type="entry name" value="Trehalase-like_N"/>
</dbReference>
<dbReference type="PANTHER" id="PTHR31616:SF10">
    <property type="entry name" value="TREHALASE"/>
    <property type="match status" value="1"/>
</dbReference>
<dbReference type="Gene3D" id="1.50.10.10">
    <property type="match status" value="1"/>
</dbReference>
<comment type="caution">
    <text evidence="4">The sequence shown here is derived from an EMBL/GenBank/DDBJ whole genome shotgun (WGS) entry which is preliminary data.</text>
</comment>
<sequence length="644" mass="70856">MGSYAFLSDCHTAALVGPAGAVEWLCSPRFDGPSVFARVLDRRLGGAWELAVEGADPPVRRYLGDSLVLESRWYGPEGEAVVRDLLAVHPDSPGSTPSASGGKAGETGAEPDGPAHPPGFSAAGVLVREVRCVSGRVRLTSRVEARPDYGRHAARWTTEGDLLRCALGRDGESDTDALWLTGTTPHTPGPGGVLRAEAELGEGEGTTFVLGYRGEPRPGLDPAEGERLAEETTVAWQSWADRASYDGPAADLVRRGGVVLRGLLADETGGLLAAPTTSLPEWIGGTRNWDYRYVWHRDAALVVLVLLRLGHEEEAERYLRFALNGCVDRSERMEPMLKLDGTTRIEESELDHLEGYARSRPVRVGNEAYEQHQMDSYGHILDAAYAFQQVTGRLTDRDLAELWRLTDILAGIWREPDHGLWEARGEPRHWTYSRLYSWLALDRGVRLAELCGETGVPVDRWRAERDAVRADLLEHGWDEEVGAFVQAYGERGMDAALLHLALQGFIEGDDPRMIATIDRIAEELGDGDHLVHRYDHKVTEDGFEEPEGAFLMCSFDMVSALVLAGRTEEARRRFDALCAQAGPFGLYSEQMAGDGTFLGNYPQAFTHLALIEAAMNLEAAEHRDALHSWAERRGRDRAERAEGG</sequence>
<evidence type="ECO:0000313" key="5">
    <source>
        <dbReference type="Proteomes" id="UP000538929"/>
    </source>
</evidence>
<dbReference type="EMBL" id="VKHT01000598">
    <property type="protein sequence ID" value="MBB0245764.1"/>
    <property type="molecule type" value="Genomic_DNA"/>
</dbReference>
<feature type="domain" description="Trehalase-like N-terminal" evidence="3">
    <location>
        <begin position="5"/>
        <end position="74"/>
    </location>
</feature>
<dbReference type="GO" id="GO:0005993">
    <property type="term" value="P:trehalose catabolic process"/>
    <property type="evidence" value="ECO:0007669"/>
    <property type="project" value="TreeGrafter"/>
</dbReference>
<evidence type="ECO:0000256" key="1">
    <source>
        <dbReference type="SAM" id="MobiDB-lite"/>
    </source>
</evidence>
<dbReference type="Pfam" id="PF00723">
    <property type="entry name" value="Glyco_hydro_15"/>
    <property type="match status" value="1"/>
</dbReference>
<dbReference type="GO" id="GO:0015927">
    <property type="term" value="F:trehalase activity"/>
    <property type="evidence" value="ECO:0007669"/>
    <property type="project" value="TreeGrafter"/>
</dbReference>
<dbReference type="AlphaFoldDB" id="A0A7W3TF91"/>
<dbReference type="InterPro" id="IPR008928">
    <property type="entry name" value="6-hairpin_glycosidase_sf"/>
</dbReference>
<name>A0A7W3TF91_9ACTN</name>
<accession>A0A7W3TF91</accession>
<keyword evidence="5" id="KW-1185">Reference proteome</keyword>
<dbReference type="InterPro" id="IPR012341">
    <property type="entry name" value="6hp_glycosidase-like_sf"/>
</dbReference>
<dbReference type="InterPro" id="IPR011613">
    <property type="entry name" value="GH15-like"/>
</dbReference>
<evidence type="ECO:0000313" key="4">
    <source>
        <dbReference type="EMBL" id="MBB0245764.1"/>
    </source>
</evidence>
<dbReference type="PANTHER" id="PTHR31616">
    <property type="entry name" value="TREHALASE"/>
    <property type="match status" value="1"/>
</dbReference>
<evidence type="ECO:0000259" key="2">
    <source>
        <dbReference type="Pfam" id="PF00723"/>
    </source>
</evidence>
<reference evidence="5" key="1">
    <citation type="submission" date="2019-10" db="EMBL/GenBank/DDBJ databases">
        <title>Streptomyces sp. nov., a novel actinobacterium isolated from alkaline environment.</title>
        <authorList>
            <person name="Golinska P."/>
        </authorList>
    </citation>
    <scope>NUCLEOTIDE SEQUENCE [LARGE SCALE GENOMIC DNA]</scope>
    <source>
        <strain evidence="5">DSM 42118</strain>
    </source>
</reference>
<gene>
    <name evidence="4" type="ORF">FNQ90_17045</name>
</gene>
<dbReference type="Pfam" id="PF19291">
    <property type="entry name" value="TREH_N"/>
    <property type="match status" value="1"/>
</dbReference>
<organism evidence="4 5">
    <name type="scientific">Streptomyces alkaliphilus</name>
    <dbReference type="NCBI Taxonomy" id="1472722"/>
    <lineage>
        <taxon>Bacteria</taxon>
        <taxon>Bacillati</taxon>
        <taxon>Actinomycetota</taxon>
        <taxon>Actinomycetes</taxon>
        <taxon>Kitasatosporales</taxon>
        <taxon>Streptomycetaceae</taxon>
        <taxon>Streptomyces</taxon>
    </lineage>
</organism>
<evidence type="ECO:0000259" key="3">
    <source>
        <dbReference type="Pfam" id="PF19291"/>
    </source>
</evidence>
<dbReference type="Proteomes" id="UP000538929">
    <property type="component" value="Unassembled WGS sequence"/>
</dbReference>
<feature type="domain" description="GH15-like" evidence="2">
    <location>
        <begin position="268"/>
        <end position="614"/>
    </location>
</feature>
<proteinExistence type="predicted"/>
<protein>
    <submittedName>
        <fullName evidence="4">Glycoside hydrolase family 15 protein</fullName>
    </submittedName>
</protein>
<keyword evidence="4" id="KW-0378">Hydrolase</keyword>
<dbReference type="SUPFAM" id="SSF48208">
    <property type="entry name" value="Six-hairpin glycosidases"/>
    <property type="match status" value="1"/>
</dbReference>